<comment type="caution">
    <text evidence="1">The sequence shown here is derived from an EMBL/GenBank/DDBJ whole genome shotgun (WGS) entry which is preliminary data.</text>
</comment>
<organism evidence="1 2">
    <name type="scientific">Cymbomonas tetramitiformis</name>
    <dbReference type="NCBI Taxonomy" id="36881"/>
    <lineage>
        <taxon>Eukaryota</taxon>
        <taxon>Viridiplantae</taxon>
        <taxon>Chlorophyta</taxon>
        <taxon>Pyramimonadophyceae</taxon>
        <taxon>Pyramimonadales</taxon>
        <taxon>Pyramimonadaceae</taxon>
        <taxon>Cymbomonas</taxon>
    </lineage>
</organism>
<sequence>MRAVEAVKAVGVVSAVKVVRAVSAIRSIGAVKAVRNIGVDSAVRALGAVKARELREEVLESGGASIGGFGVARRRLREEALSVVGDHGRDLLLAVLYPNDTPLERAERIRKGKFTWNTEIDIMDSSDIESFHTSGAPPSHGTRYPSGDAQAALALVTIEASLSSAIALSSSSSAQMMPNPAMALGNAGPNVESFKL</sequence>
<dbReference type="EMBL" id="LGRX02034505">
    <property type="protein sequence ID" value="KAK3237626.1"/>
    <property type="molecule type" value="Genomic_DNA"/>
</dbReference>
<reference evidence="1 2" key="1">
    <citation type="journal article" date="2015" name="Genome Biol. Evol.">
        <title>Comparative Genomics of a Bacterivorous Green Alga Reveals Evolutionary Causalities and Consequences of Phago-Mixotrophic Mode of Nutrition.</title>
        <authorList>
            <person name="Burns J.A."/>
            <person name="Paasch A."/>
            <person name="Narechania A."/>
            <person name="Kim E."/>
        </authorList>
    </citation>
    <scope>NUCLEOTIDE SEQUENCE [LARGE SCALE GENOMIC DNA]</scope>
    <source>
        <strain evidence="1 2">PLY_AMNH</strain>
    </source>
</reference>
<accession>A0AAE0BJ85</accession>
<dbReference type="Proteomes" id="UP001190700">
    <property type="component" value="Unassembled WGS sequence"/>
</dbReference>
<evidence type="ECO:0000313" key="1">
    <source>
        <dbReference type="EMBL" id="KAK3237626.1"/>
    </source>
</evidence>
<dbReference type="AlphaFoldDB" id="A0AAE0BJ85"/>
<keyword evidence="2" id="KW-1185">Reference proteome</keyword>
<gene>
    <name evidence="1" type="ORF">CYMTET_52314</name>
</gene>
<proteinExistence type="predicted"/>
<protein>
    <submittedName>
        <fullName evidence="1">Uncharacterized protein</fullName>
    </submittedName>
</protein>
<evidence type="ECO:0000313" key="2">
    <source>
        <dbReference type="Proteomes" id="UP001190700"/>
    </source>
</evidence>
<name>A0AAE0BJ85_9CHLO</name>